<evidence type="ECO:0000256" key="1">
    <source>
        <dbReference type="ARBA" id="ARBA00004442"/>
    </source>
</evidence>
<protein>
    <submittedName>
        <fullName evidence="10">TolC family protein</fullName>
    </submittedName>
</protein>
<dbReference type="GO" id="GO:1990281">
    <property type="term" value="C:efflux pump complex"/>
    <property type="evidence" value="ECO:0007669"/>
    <property type="project" value="TreeGrafter"/>
</dbReference>
<dbReference type="SUPFAM" id="SSF56954">
    <property type="entry name" value="Outer membrane efflux proteins (OEP)"/>
    <property type="match status" value="1"/>
</dbReference>
<dbReference type="InterPro" id="IPR051906">
    <property type="entry name" value="TolC-like"/>
</dbReference>
<dbReference type="Pfam" id="PF02321">
    <property type="entry name" value="OEP"/>
    <property type="match status" value="2"/>
</dbReference>
<keyword evidence="5 9" id="KW-0812">Transmembrane</keyword>
<gene>
    <name evidence="10" type="ORF">DWB61_08080</name>
</gene>
<keyword evidence="4" id="KW-1134">Transmembrane beta strand</keyword>
<sequence length="462" mass="53099">MCACFYIVLRRKRIQNQKYMQKLSYRLIIFLVFFIPFFALAQTNGNNISLEEALLKAEENNKEIQKSKARVDIAKASYLQSHSLFLPGINLSHTAVRTNDPLASFGFKLKQEVVTTADFNPVLLNDPGSMENFQTQIKVEQPLLNFDGIHERKAAKYGYEAVSLQSERTSEYVKFEVKKAYKQLQIAQEAVNVFEEVKASTDANLKQSLDFFEEDLIKEVDVLAAKVRALEVEDQLNQTKNQRQGAVDYLAFLLGFESSNDLIASDPFQEPFMGSRVDDEKTNEDRSDILAYKKGVLAKEQMLKSARNKFLPRLNAFGAYEWNDKEFLGTSANNYMIGASLSWDLFKGYKNIGMIKKAKAELQLQKLDFDDYLEQNNLKVKEAKRSLVLSIQKIETGRLAKEQSGEALRIRTNRFKQGLEKMTDLIQSETLYATKNLEYLNAINNYYSAKFYLEFLLEKELK</sequence>
<evidence type="ECO:0000256" key="5">
    <source>
        <dbReference type="ARBA" id="ARBA00022692"/>
    </source>
</evidence>
<dbReference type="InterPro" id="IPR003423">
    <property type="entry name" value="OMP_efflux"/>
</dbReference>
<accession>A0A425Y2C7</accession>
<dbReference type="PANTHER" id="PTHR30026">
    <property type="entry name" value="OUTER MEMBRANE PROTEIN TOLC"/>
    <property type="match status" value="1"/>
</dbReference>
<evidence type="ECO:0000256" key="3">
    <source>
        <dbReference type="ARBA" id="ARBA00022448"/>
    </source>
</evidence>
<keyword evidence="11" id="KW-1185">Reference proteome</keyword>
<dbReference type="Gene3D" id="1.20.1600.10">
    <property type="entry name" value="Outer membrane efflux proteins (OEP)"/>
    <property type="match status" value="1"/>
</dbReference>
<comment type="caution">
    <text evidence="10">The sequence shown here is derived from an EMBL/GenBank/DDBJ whole genome shotgun (WGS) entry which is preliminary data.</text>
</comment>
<dbReference type="GO" id="GO:0009279">
    <property type="term" value="C:cell outer membrane"/>
    <property type="evidence" value="ECO:0007669"/>
    <property type="project" value="UniProtKB-SubCell"/>
</dbReference>
<keyword evidence="3" id="KW-0813">Transport</keyword>
<comment type="similarity">
    <text evidence="2">Belongs to the outer membrane factor (OMF) (TC 1.B.17) family.</text>
</comment>
<dbReference type="GO" id="GO:0015562">
    <property type="term" value="F:efflux transmembrane transporter activity"/>
    <property type="evidence" value="ECO:0007669"/>
    <property type="project" value="InterPro"/>
</dbReference>
<proteinExistence type="inferred from homology"/>
<dbReference type="GO" id="GO:0015288">
    <property type="term" value="F:porin activity"/>
    <property type="evidence" value="ECO:0007669"/>
    <property type="project" value="TreeGrafter"/>
</dbReference>
<evidence type="ECO:0000256" key="4">
    <source>
        <dbReference type="ARBA" id="ARBA00022452"/>
    </source>
</evidence>
<name>A0A425Y2C7_9BACT</name>
<dbReference type="Proteomes" id="UP000285794">
    <property type="component" value="Unassembled WGS sequence"/>
</dbReference>
<keyword evidence="6 9" id="KW-0472">Membrane</keyword>
<dbReference type="EMBL" id="QQWG01000006">
    <property type="protein sequence ID" value="RRG22155.1"/>
    <property type="molecule type" value="Genomic_DNA"/>
</dbReference>
<evidence type="ECO:0000256" key="8">
    <source>
        <dbReference type="SAM" id="Coils"/>
    </source>
</evidence>
<evidence type="ECO:0000313" key="10">
    <source>
        <dbReference type="EMBL" id="RRG22155.1"/>
    </source>
</evidence>
<feature type="transmembrane region" description="Helical" evidence="9">
    <location>
        <begin position="23"/>
        <end position="41"/>
    </location>
</feature>
<feature type="coiled-coil region" evidence="8">
    <location>
        <begin position="40"/>
        <end position="70"/>
    </location>
</feature>
<reference evidence="10 11" key="1">
    <citation type="submission" date="2018-07" db="EMBL/GenBank/DDBJ databases">
        <title>Draft genome sequence of Ancylomarina sp. M1P.</title>
        <authorList>
            <person name="Yadav S."/>
            <person name="Villanueva L."/>
            <person name="Damste J.S.S."/>
        </authorList>
    </citation>
    <scope>NUCLEOTIDE SEQUENCE [LARGE SCALE GENOMIC DNA]</scope>
    <source>
        <strain evidence="10 11">M1P</strain>
    </source>
</reference>
<organism evidence="10 11">
    <name type="scientific">Ancylomarina euxinus</name>
    <dbReference type="NCBI Taxonomy" id="2283627"/>
    <lineage>
        <taxon>Bacteria</taxon>
        <taxon>Pseudomonadati</taxon>
        <taxon>Bacteroidota</taxon>
        <taxon>Bacteroidia</taxon>
        <taxon>Marinilabiliales</taxon>
        <taxon>Marinifilaceae</taxon>
        <taxon>Ancylomarina</taxon>
    </lineage>
</organism>
<evidence type="ECO:0000256" key="9">
    <source>
        <dbReference type="SAM" id="Phobius"/>
    </source>
</evidence>
<evidence type="ECO:0000313" key="11">
    <source>
        <dbReference type="Proteomes" id="UP000285794"/>
    </source>
</evidence>
<dbReference type="PANTHER" id="PTHR30026:SF21">
    <property type="entry name" value="SLR1270 PROTEIN"/>
    <property type="match status" value="1"/>
</dbReference>
<evidence type="ECO:0000256" key="7">
    <source>
        <dbReference type="ARBA" id="ARBA00023237"/>
    </source>
</evidence>
<keyword evidence="9" id="KW-1133">Transmembrane helix</keyword>
<evidence type="ECO:0000256" key="2">
    <source>
        <dbReference type="ARBA" id="ARBA00007613"/>
    </source>
</evidence>
<keyword evidence="7" id="KW-0998">Cell outer membrane</keyword>
<comment type="subcellular location">
    <subcellularLocation>
        <location evidence="1">Cell outer membrane</location>
    </subcellularLocation>
</comment>
<keyword evidence="8" id="KW-0175">Coiled coil</keyword>
<dbReference type="AlphaFoldDB" id="A0A425Y2C7"/>
<evidence type="ECO:0000256" key="6">
    <source>
        <dbReference type="ARBA" id="ARBA00023136"/>
    </source>
</evidence>